<comment type="caution">
    <text evidence="1">The sequence shown here is derived from an EMBL/GenBank/DDBJ whole genome shotgun (WGS) entry which is preliminary data.</text>
</comment>
<keyword evidence="2" id="KW-1185">Reference proteome</keyword>
<evidence type="ECO:0000313" key="1">
    <source>
        <dbReference type="EMBL" id="KAI3784244.1"/>
    </source>
</evidence>
<protein>
    <submittedName>
        <fullName evidence="1">Uncharacterized protein</fullName>
    </submittedName>
</protein>
<evidence type="ECO:0000313" key="2">
    <source>
        <dbReference type="Proteomes" id="UP001056120"/>
    </source>
</evidence>
<reference evidence="1 2" key="2">
    <citation type="journal article" date="2022" name="Mol. Ecol. Resour.">
        <title>The genomes of chicory, endive, great burdock and yacon provide insights into Asteraceae paleo-polyploidization history and plant inulin production.</title>
        <authorList>
            <person name="Fan W."/>
            <person name="Wang S."/>
            <person name="Wang H."/>
            <person name="Wang A."/>
            <person name="Jiang F."/>
            <person name="Liu H."/>
            <person name="Zhao H."/>
            <person name="Xu D."/>
            <person name="Zhang Y."/>
        </authorList>
    </citation>
    <scope>NUCLEOTIDE SEQUENCE [LARGE SCALE GENOMIC DNA]</scope>
    <source>
        <strain evidence="2">cv. Yunnan</strain>
        <tissue evidence="1">Leaves</tissue>
    </source>
</reference>
<sequence>MRNQTSSHKKPTTIVTIIKTPIRVVSKALDLYVKGVNNFSTTYNKPFIVSDDTANCHRFPRSFSTSRLSDNDQPQAGTLVRSISATRGNNMAELELELYLTQHHRHQLRSYASRKGLRRGCSVRMGKIDEDRVSSFRENHYIVESKLIIEDKDSVFSRSRSYNRVSSKRSKFM</sequence>
<organism evidence="1 2">
    <name type="scientific">Smallanthus sonchifolius</name>
    <dbReference type="NCBI Taxonomy" id="185202"/>
    <lineage>
        <taxon>Eukaryota</taxon>
        <taxon>Viridiplantae</taxon>
        <taxon>Streptophyta</taxon>
        <taxon>Embryophyta</taxon>
        <taxon>Tracheophyta</taxon>
        <taxon>Spermatophyta</taxon>
        <taxon>Magnoliopsida</taxon>
        <taxon>eudicotyledons</taxon>
        <taxon>Gunneridae</taxon>
        <taxon>Pentapetalae</taxon>
        <taxon>asterids</taxon>
        <taxon>campanulids</taxon>
        <taxon>Asterales</taxon>
        <taxon>Asteraceae</taxon>
        <taxon>Asteroideae</taxon>
        <taxon>Heliantheae alliance</taxon>
        <taxon>Millerieae</taxon>
        <taxon>Smallanthus</taxon>
    </lineage>
</organism>
<dbReference type="Proteomes" id="UP001056120">
    <property type="component" value="Linkage Group LG14"/>
</dbReference>
<dbReference type="EMBL" id="CM042031">
    <property type="protein sequence ID" value="KAI3784244.1"/>
    <property type="molecule type" value="Genomic_DNA"/>
</dbReference>
<proteinExistence type="predicted"/>
<gene>
    <name evidence="1" type="ORF">L1987_43339</name>
</gene>
<reference evidence="2" key="1">
    <citation type="journal article" date="2022" name="Mol. Ecol. Resour.">
        <title>The genomes of chicory, endive, great burdock and yacon provide insights into Asteraceae palaeo-polyploidization history and plant inulin production.</title>
        <authorList>
            <person name="Fan W."/>
            <person name="Wang S."/>
            <person name="Wang H."/>
            <person name="Wang A."/>
            <person name="Jiang F."/>
            <person name="Liu H."/>
            <person name="Zhao H."/>
            <person name="Xu D."/>
            <person name="Zhang Y."/>
        </authorList>
    </citation>
    <scope>NUCLEOTIDE SEQUENCE [LARGE SCALE GENOMIC DNA]</scope>
    <source>
        <strain evidence="2">cv. Yunnan</strain>
    </source>
</reference>
<name>A0ACB9GL71_9ASTR</name>
<accession>A0ACB9GL71</accession>